<feature type="compositionally biased region" description="Basic and acidic residues" evidence="11">
    <location>
        <begin position="433"/>
        <end position="455"/>
    </location>
</feature>
<evidence type="ECO:0000256" key="9">
    <source>
        <dbReference type="ARBA" id="ARBA00049235"/>
    </source>
</evidence>
<dbReference type="Proteomes" id="UP000295244">
    <property type="component" value="Unassembled WGS sequence"/>
</dbReference>
<dbReference type="GO" id="GO:0016779">
    <property type="term" value="F:nucleotidyltransferase activity"/>
    <property type="evidence" value="ECO:0007669"/>
    <property type="project" value="UniProtKB-KW"/>
</dbReference>
<dbReference type="EC" id="2.7.7.74" evidence="4"/>
<evidence type="ECO:0000256" key="1">
    <source>
        <dbReference type="ARBA" id="ARBA00000729"/>
    </source>
</evidence>
<feature type="compositionally biased region" description="Gly residues" evidence="11">
    <location>
        <begin position="457"/>
        <end position="469"/>
    </location>
</feature>
<keyword evidence="14" id="KW-1185">Reference proteome</keyword>
<comment type="caution">
    <text evidence="13">The sequence shown here is derived from an EMBL/GenBank/DDBJ whole genome shotgun (WGS) entry which is preliminary data.</text>
</comment>
<dbReference type="Pfam" id="PF01066">
    <property type="entry name" value="CDP-OH_P_transf"/>
    <property type="match status" value="1"/>
</dbReference>
<dbReference type="PROSITE" id="PS00379">
    <property type="entry name" value="CDP_ALCOHOL_P_TRANSF"/>
    <property type="match status" value="1"/>
</dbReference>
<dbReference type="PANTHER" id="PTHR43584">
    <property type="entry name" value="NUCLEOTIDYL TRANSFERASE"/>
    <property type="match status" value="1"/>
</dbReference>
<evidence type="ECO:0000256" key="10">
    <source>
        <dbReference type="RuleBase" id="RU003750"/>
    </source>
</evidence>
<dbReference type="Pfam" id="PF12804">
    <property type="entry name" value="NTP_transf_3"/>
    <property type="match status" value="1"/>
</dbReference>
<dbReference type="EC" id="2.7.8.34" evidence="5"/>
<reference evidence="13 14" key="1">
    <citation type="submission" date="2019-03" db="EMBL/GenBank/DDBJ databases">
        <title>Whole genome sequence of a novel Rubrobacter taiwanensis strain, isolated from Yellowstone National Park.</title>
        <authorList>
            <person name="Freed S."/>
            <person name="Ramaley R.F."/>
            <person name="Kyndt J.A."/>
        </authorList>
    </citation>
    <scope>NUCLEOTIDE SEQUENCE [LARGE SCALE GENOMIC DNA]</scope>
    <source>
        <strain evidence="13 14">Yellowstone</strain>
    </source>
</reference>
<protein>
    <recommendedName>
        <fullName evidence="6">Bifunctional IPC transferase and DIPP synthase</fullName>
        <ecNumber evidence="4">2.7.7.74</ecNumber>
        <ecNumber evidence="5">2.7.8.34</ecNumber>
    </recommendedName>
</protein>
<dbReference type="InterPro" id="IPR000462">
    <property type="entry name" value="CDP-OH_P_trans"/>
</dbReference>
<dbReference type="Gene3D" id="3.90.550.10">
    <property type="entry name" value="Spore Coat Polysaccharide Biosynthesis Protein SpsA, Chain A"/>
    <property type="match status" value="1"/>
</dbReference>
<evidence type="ECO:0000313" key="13">
    <source>
        <dbReference type="EMBL" id="TCJ16907.1"/>
    </source>
</evidence>
<evidence type="ECO:0000256" key="2">
    <source>
        <dbReference type="ARBA" id="ARBA00006982"/>
    </source>
</evidence>
<sequence>MRSAGSELGAAVLAAGLGERLRACGCPKPLVRVAGLPLVERAVRTLRAGGVRGKTMVVVGHRGEEVAEFVRSRFPDVEVLENPDYARGNGTSVLGAVPHLPERFVVAMVDHVHTPDSVRRLIATPGDFVAAVDSRPSFADPGEATRVRLESGRVVALGKGLEPYDALDAGLFVCSRAALEPLGGEPGPLSWNAIKRKWLASGGELAACDLAGAPWADVDTPEDIERAVDAVLAATRGSRDGFISRHLNRRLGRGITRRLLDTSVTPDQVSLMSFALAAASAGLLARGSLAAGGVLVQLSSVLDGCDGELARARLESSAEGQVLDAVLDRGADALIIAGMALGSRSRWGVQAGFLALAGALMVPYTRARWEAAFGEVPEEFTGFAATRDVRLGVLALGALTGVPASALLAVGAGAAAEVVRRLLALRGRRLGERDGREESGGEHLSDEDTLGDRRFGGRGAGGAYGGGAG</sequence>
<evidence type="ECO:0000256" key="7">
    <source>
        <dbReference type="ARBA" id="ARBA00022679"/>
    </source>
</evidence>
<dbReference type="EMBL" id="SKBU01000015">
    <property type="protein sequence ID" value="TCJ16907.1"/>
    <property type="molecule type" value="Genomic_DNA"/>
</dbReference>
<dbReference type="Gene3D" id="1.20.120.1760">
    <property type="match status" value="1"/>
</dbReference>
<dbReference type="AlphaFoldDB" id="A0A4R1BI82"/>
<evidence type="ECO:0000256" key="11">
    <source>
        <dbReference type="SAM" id="MobiDB-lite"/>
    </source>
</evidence>
<dbReference type="InterPro" id="IPR025877">
    <property type="entry name" value="MobA-like_NTP_Trfase"/>
</dbReference>
<dbReference type="RefSeq" id="WP_132691209.1">
    <property type="nucleotide sequence ID" value="NZ_SKBU01000015.1"/>
</dbReference>
<proteinExistence type="inferred from homology"/>
<accession>A0A4R1BI82</accession>
<dbReference type="PANTHER" id="PTHR43584:SF8">
    <property type="entry name" value="N-ACETYLMURAMATE ALPHA-1-PHOSPHATE URIDYLYLTRANSFERASE"/>
    <property type="match status" value="1"/>
</dbReference>
<evidence type="ECO:0000256" key="5">
    <source>
        <dbReference type="ARBA" id="ARBA00013268"/>
    </source>
</evidence>
<organism evidence="13 14">
    <name type="scientific">Rubrobacter taiwanensis</name>
    <dbReference type="NCBI Taxonomy" id="185139"/>
    <lineage>
        <taxon>Bacteria</taxon>
        <taxon>Bacillati</taxon>
        <taxon>Actinomycetota</taxon>
        <taxon>Rubrobacteria</taxon>
        <taxon>Rubrobacterales</taxon>
        <taxon>Rubrobacteraceae</taxon>
        <taxon>Rubrobacter</taxon>
    </lineage>
</organism>
<comment type="similarity">
    <text evidence="3">In the N-terminal section; belongs to the MobA family.</text>
</comment>
<comment type="similarity">
    <text evidence="10">Belongs to the CDP-alcohol phosphatidyltransferase class-I family.</text>
</comment>
<dbReference type="GO" id="GO:0008654">
    <property type="term" value="P:phospholipid biosynthetic process"/>
    <property type="evidence" value="ECO:0007669"/>
    <property type="project" value="InterPro"/>
</dbReference>
<dbReference type="OrthoDB" id="9803871at2"/>
<dbReference type="InterPro" id="IPR050065">
    <property type="entry name" value="GlmU-like"/>
</dbReference>
<dbReference type="GO" id="GO:0016020">
    <property type="term" value="C:membrane"/>
    <property type="evidence" value="ECO:0007669"/>
    <property type="project" value="InterPro"/>
</dbReference>
<gene>
    <name evidence="13" type="ORF">E0L93_09395</name>
</gene>
<keyword evidence="8" id="KW-0548">Nucleotidyltransferase</keyword>
<evidence type="ECO:0000313" key="14">
    <source>
        <dbReference type="Proteomes" id="UP000295244"/>
    </source>
</evidence>
<comment type="catalytic activity">
    <reaction evidence="1">
        <text>1D-myo-inositol 3-phosphate + CTP + H(+) = CDP-1L-myo-inositol + diphosphate</text>
        <dbReference type="Rhea" id="RHEA:30647"/>
        <dbReference type="ChEBI" id="CHEBI:15378"/>
        <dbReference type="ChEBI" id="CHEBI:33019"/>
        <dbReference type="ChEBI" id="CHEBI:37563"/>
        <dbReference type="ChEBI" id="CHEBI:58401"/>
        <dbReference type="ChEBI" id="CHEBI:62573"/>
        <dbReference type="EC" id="2.7.7.74"/>
    </reaction>
</comment>
<dbReference type="InterPro" id="IPR043130">
    <property type="entry name" value="CDP-OH_PTrfase_TM_dom"/>
</dbReference>
<dbReference type="GO" id="GO:0016780">
    <property type="term" value="F:phosphotransferase activity, for other substituted phosphate groups"/>
    <property type="evidence" value="ECO:0007669"/>
    <property type="project" value="InterPro"/>
</dbReference>
<evidence type="ECO:0000256" key="4">
    <source>
        <dbReference type="ARBA" id="ARBA00012504"/>
    </source>
</evidence>
<evidence type="ECO:0000256" key="6">
    <source>
        <dbReference type="ARBA" id="ARBA00018322"/>
    </source>
</evidence>
<dbReference type="SUPFAM" id="SSF53448">
    <property type="entry name" value="Nucleotide-diphospho-sugar transferases"/>
    <property type="match status" value="1"/>
</dbReference>
<evidence type="ECO:0000256" key="3">
    <source>
        <dbReference type="ARBA" id="ARBA00007897"/>
    </source>
</evidence>
<comment type="similarity">
    <text evidence="2">In the C-terminal section; belongs to the CDP-alcohol phosphatidyltransferase class-I family.</text>
</comment>
<dbReference type="InterPro" id="IPR048254">
    <property type="entry name" value="CDP_ALCOHOL_P_TRANSF_CS"/>
</dbReference>
<keyword evidence="7 10" id="KW-0808">Transferase</keyword>
<evidence type="ECO:0000256" key="8">
    <source>
        <dbReference type="ARBA" id="ARBA00022695"/>
    </source>
</evidence>
<evidence type="ECO:0000259" key="12">
    <source>
        <dbReference type="Pfam" id="PF12804"/>
    </source>
</evidence>
<feature type="region of interest" description="Disordered" evidence="11">
    <location>
        <begin position="433"/>
        <end position="469"/>
    </location>
</feature>
<dbReference type="InterPro" id="IPR029044">
    <property type="entry name" value="Nucleotide-diphossugar_trans"/>
</dbReference>
<name>A0A4R1BI82_9ACTN</name>
<comment type="catalytic activity">
    <reaction evidence="9">
        <text>CDP-1L-myo-inositol + 1D-myo-inositol 3-phosphate = bis(1L-myo-inositol) 3,1'-phosphate 1-phosphate + CMP + H(+)</text>
        <dbReference type="Rhea" id="RHEA:31327"/>
        <dbReference type="ChEBI" id="CHEBI:15378"/>
        <dbReference type="ChEBI" id="CHEBI:58401"/>
        <dbReference type="ChEBI" id="CHEBI:60377"/>
        <dbReference type="ChEBI" id="CHEBI:62573"/>
        <dbReference type="ChEBI" id="CHEBI:62576"/>
        <dbReference type="EC" id="2.7.8.34"/>
    </reaction>
</comment>
<feature type="domain" description="MobA-like NTP transferase" evidence="12">
    <location>
        <begin position="10"/>
        <end position="133"/>
    </location>
</feature>